<evidence type="ECO:0000313" key="2">
    <source>
        <dbReference type="Proteomes" id="UP001189429"/>
    </source>
</evidence>
<accession>A0ABN9Q959</accession>
<dbReference type="Proteomes" id="UP001189429">
    <property type="component" value="Unassembled WGS sequence"/>
</dbReference>
<keyword evidence="2" id="KW-1185">Reference proteome</keyword>
<evidence type="ECO:0000313" key="1">
    <source>
        <dbReference type="EMBL" id="CAK0802356.1"/>
    </source>
</evidence>
<proteinExistence type="predicted"/>
<organism evidence="1 2">
    <name type="scientific">Prorocentrum cordatum</name>
    <dbReference type="NCBI Taxonomy" id="2364126"/>
    <lineage>
        <taxon>Eukaryota</taxon>
        <taxon>Sar</taxon>
        <taxon>Alveolata</taxon>
        <taxon>Dinophyceae</taxon>
        <taxon>Prorocentrales</taxon>
        <taxon>Prorocentraceae</taxon>
        <taxon>Prorocentrum</taxon>
    </lineage>
</organism>
<dbReference type="EMBL" id="CAUYUJ010002781">
    <property type="protein sequence ID" value="CAK0802356.1"/>
    <property type="molecule type" value="Genomic_DNA"/>
</dbReference>
<reference evidence="1" key="1">
    <citation type="submission" date="2023-10" db="EMBL/GenBank/DDBJ databases">
        <authorList>
            <person name="Chen Y."/>
            <person name="Shah S."/>
            <person name="Dougan E. K."/>
            <person name="Thang M."/>
            <person name="Chan C."/>
        </authorList>
    </citation>
    <scope>NUCLEOTIDE SEQUENCE [LARGE SCALE GENOMIC DNA]</scope>
</reference>
<name>A0ABN9Q959_9DINO</name>
<gene>
    <name evidence="1" type="ORF">PCOR1329_LOCUS9902</name>
</gene>
<sequence>MGSATALFTRTLAPFQLLPNAAPFAPSADPTSVSATSRSTSACSSTNSCAATTRGLPSQPRVHFCTTHAASLRLGLSVSSATPASATPPASAWAASQRQGPLLRCTTCHVPTAVGAAAAAAGCRGARLLRLQLASPLPSKPSSATSPLVPSLCRPSAC</sequence>
<comment type="caution">
    <text evidence="1">The sequence shown here is derived from an EMBL/GenBank/DDBJ whole genome shotgun (WGS) entry which is preliminary data.</text>
</comment>
<protein>
    <submittedName>
        <fullName evidence="1">Uncharacterized protein</fullName>
    </submittedName>
</protein>